<name>A0ABT6P4C5_9BACT</name>
<proteinExistence type="predicted"/>
<dbReference type="Proteomes" id="UP001160301">
    <property type="component" value="Unassembled WGS sequence"/>
</dbReference>
<feature type="signal peptide" evidence="2">
    <location>
        <begin position="1"/>
        <end position="33"/>
    </location>
</feature>
<dbReference type="InterPro" id="IPR008979">
    <property type="entry name" value="Galactose-bd-like_sf"/>
</dbReference>
<dbReference type="SUPFAM" id="SSF56601">
    <property type="entry name" value="beta-lactamase/transpeptidase-like"/>
    <property type="match status" value="1"/>
</dbReference>
<dbReference type="RefSeq" id="WP_136972367.1">
    <property type="nucleotide sequence ID" value="NZ_JARZHI010000057.1"/>
</dbReference>
<reference evidence="4 5" key="1">
    <citation type="submission" date="2023-04" db="EMBL/GenBank/DDBJ databases">
        <title>The genome sequence of Polyangium sorediatum DSM14670.</title>
        <authorList>
            <person name="Zhang X."/>
        </authorList>
    </citation>
    <scope>NUCLEOTIDE SEQUENCE [LARGE SCALE GENOMIC DNA]</scope>
    <source>
        <strain evidence="4 5">DSM 14670</strain>
    </source>
</reference>
<dbReference type="GO" id="GO:0016787">
    <property type="term" value="F:hydrolase activity"/>
    <property type="evidence" value="ECO:0007669"/>
    <property type="project" value="UniProtKB-KW"/>
</dbReference>
<gene>
    <name evidence="4" type="ORF">QHF89_38135</name>
</gene>
<keyword evidence="5" id="KW-1185">Reference proteome</keyword>
<keyword evidence="1 4" id="KW-0378">Hydrolase</keyword>
<evidence type="ECO:0000256" key="2">
    <source>
        <dbReference type="SAM" id="SignalP"/>
    </source>
</evidence>
<dbReference type="InterPro" id="IPR050789">
    <property type="entry name" value="Diverse_Enzym_Activities"/>
</dbReference>
<dbReference type="PANTHER" id="PTHR43283:SF11">
    <property type="entry name" value="BETA-LACTAMASE-RELATED DOMAIN-CONTAINING PROTEIN"/>
    <property type="match status" value="1"/>
</dbReference>
<dbReference type="Gene3D" id="3.40.710.10">
    <property type="entry name" value="DD-peptidase/beta-lactamase superfamily"/>
    <property type="match status" value="1"/>
</dbReference>
<organism evidence="4 5">
    <name type="scientific">Polyangium sorediatum</name>
    <dbReference type="NCBI Taxonomy" id="889274"/>
    <lineage>
        <taxon>Bacteria</taxon>
        <taxon>Pseudomonadati</taxon>
        <taxon>Myxococcota</taxon>
        <taxon>Polyangia</taxon>
        <taxon>Polyangiales</taxon>
        <taxon>Polyangiaceae</taxon>
        <taxon>Polyangium</taxon>
    </lineage>
</organism>
<keyword evidence="2" id="KW-0732">Signal</keyword>
<feature type="domain" description="Beta-lactamase-related" evidence="3">
    <location>
        <begin position="55"/>
        <end position="371"/>
    </location>
</feature>
<dbReference type="Pfam" id="PF00144">
    <property type="entry name" value="Beta-lactamase"/>
    <property type="match status" value="1"/>
</dbReference>
<evidence type="ECO:0000313" key="4">
    <source>
        <dbReference type="EMBL" id="MDI1435384.1"/>
    </source>
</evidence>
<evidence type="ECO:0000256" key="1">
    <source>
        <dbReference type="ARBA" id="ARBA00022801"/>
    </source>
</evidence>
<dbReference type="SUPFAM" id="SSF49785">
    <property type="entry name" value="Galactose-binding domain-like"/>
    <property type="match status" value="1"/>
</dbReference>
<comment type="caution">
    <text evidence="4">The sequence shown here is derived from an EMBL/GenBank/DDBJ whole genome shotgun (WGS) entry which is preliminary data.</text>
</comment>
<dbReference type="PANTHER" id="PTHR43283">
    <property type="entry name" value="BETA-LACTAMASE-RELATED"/>
    <property type="match status" value="1"/>
</dbReference>
<evidence type="ECO:0000313" key="5">
    <source>
        <dbReference type="Proteomes" id="UP001160301"/>
    </source>
</evidence>
<feature type="chain" id="PRO_5046196699" evidence="2">
    <location>
        <begin position="34"/>
        <end position="542"/>
    </location>
</feature>
<protein>
    <submittedName>
        <fullName evidence="4">Serine hydrolase</fullName>
    </submittedName>
</protein>
<dbReference type="Gene3D" id="2.60.120.260">
    <property type="entry name" value="Galactose-binding domain-like"/>
    <property type="match status" value="1"/>
</dbReference>
<dbReference type="EMBL" id="JARZHI010000057">
    <property type="protein sequence ID" value="MDI1435384.1"/>
    <property type="molecule type" value="Genomic_DNA"/>
</dbReference>
<dbReference type="InterPro" id="IPR012338">
    <property type="entry name" value="Beta-lactam/transpept-like"/>
</dbReference>
<sequence length="542" mass="57105">MKRISIERSSFYRTLAAAGAAAVCLLAASPSRAESPVIHHNDPTMASLLNDARSAYPEIPGIAAAVIIDNDIYLAARGVRFRYSVVEVPLQETDAFQLGSVSKALTGALLAKEVDLGNLSWNTTLAASLPDLFLSVPSFSYLTVTAAQLSAHTSGTPYDTMAHVNHVGDAADDYASVPDLVTRRLNYAHDAVLDTPLFSPGTGVSYDGSHILAVAMMERATGNAYEDLMEALLFAPLGMTHAKWTPDAVEHSWSGSGAPIPHDSAAVGLRSPVDGVSASIEDVARFAHMSLWRPQDATHFYSASARDAIRTAVKGSNYSPGFAVNVNNRAGGLELGHTGSNGSNWSIVAIWPNRKMAIVVLTNYAHDYDAAGAGWVYNQIANYAGIAWPNVIPQAFPSTGAATYHATQATAVDGNGNPAVYSAAYAATKAFDGDYGTRWAAPAGVTNARLNVTLPAASTVSSAVINEAGPLPKAGTSAKEFRVQHFDLYVSAGTTTYLAASGDHIGPNLEIPLNHTYYGITSASLHMQGTNGPTLSEFHLLP</sequence>
<accession>A0ABT6P4C5</accession>
<evidence type="ECO:0000259" key="3">
    <source>
        <dbReference type="Pfam" id="PF00144"/>
    </source>
</evidence>
<dbReference type="InterPro" id="IPR001466">
    <property type="entry name" value="Beta-lactam-related"/>
</dbReference>